<dbReference type="CDD" id="cd02440">
    <property type="entry name" value="AdoMet_MTases"/>
    <property type="match status" value="1"/>
</dbReference>
<accession>A0A852SYB5</accession>
<feature type="domain" description="Methyltransferase type 11" evidence="1">
    <location>
        <begin position="47"/>
        <end position="139"/>
    </location>
</feature>
<reference evidence="2 3" key="1">
    <citation type="submission" date="2020-07" db="EMBL/GenBank/DDBJ databases">
        <title>Sequencing the genomes of 1000 actinobacteria strains.</title>
        <authorList>
            <person name="Klenk H.-P."/>
        </authorList>
    </citation>
    <scope>NUCLEOTIDE SEQUENCE [LARGE SCALE GENOMIC DNA]</scope>
    <source>
        <strain evidence="2 3">DSM 23871</strain>
    </source>
</reference>
<comment type="caution">
    <text evidence="2">The sequence shown here is derived from an EMBL/GenBank/DDBJ whole genome shotgun (WGS) entry which is preliminary data.</text>
</comment>
<evidence type="ECO:0000313" key="2">
    <source>
        <dbReference type="EMBL" id="NYD74168.1"/>
    </source>
</evidence>
<evidence type="ECO:0000313" key="3">
    <source>
        <dbReference type="Proteomes" id="UP000589620"/>
    </source>
</evidence>
<keyword evidence="3" id="KW-1185">Reference proteome</keyword>
<dbReference type="GO" id="GO:0008757">
    <property type="term" value="F:S-adenosylmethionine-dependent methyltransferase activity"/>
    <property type="evidence" value="ECO:0007669"/>
    <property type="project" value="InterPro"/>
</dbReference>
<name>A0A852SYB5_9MICO</name>
<evidence type="ECO:0000259" key="1">
    <source>
        <dbReference type="Pfam" id="PF08241"/>
    </source>
</evidence>
<protein>
    <submittedName>
        <fullName evidence="2">Ubiquinone/menaquinone biosynthesis C-methylase UbiE</fullName>
    </submittedName>
</protein>
<keyword evidence="2" id="KW-0489">Methyltransferase</keyword>
<dbReference type="SUPFAM" id="SSF53335">
    <property type="entry name" value="S-adenosyl-L-methionine-dependent methyltransferases"/>
    <property type="match status" value="1"/>
</dbReference>
<gene>
    <name evidence="2" type="ORF">BJ963_001687</name>
</gene>
<sequence>MTDDDHLRAVRERFDDRAPTYDDSAMHRALAAAVASFVDLDGVDAVLDVATGTGLVLRALRDRGYAGAATGVDLSPRMIAEARRHRPDAELLVADATRLPFGDDAFDLVTCVTGLQLFPHPGAAIAEWARVLRPGGRAVTATFLAFDPSRHRSAPPQAFIDHTPFDSIEHLARTAAPAGFGIARTETWTDGADEVLIAELTLPSES</sequence>
<dbReference type="PANTHER" id="PTHR43591">
    <property type="entry name" value="METHYLTRANSFERASE"/>
    <property type="match status" value="1"/>
</dbReference>
<dbReference type="InterPro" id="IPR029063">
    <property type="entry name" value="SAM-dependent_MTases_sf"/>
</dbReference>
<dbReference type="RefSeq" id="WP_179455954.1">
    <property type="nucleotide sequence ID" value="NZ_BAAAPX010000001.1"/>
</dbReference>
<dbReference type="PANTHER" id="PTHR43591:SF99">
    <property type="entry name" value="OS06G0646000 PROTEIN"/>
    <property type="match status" value="1"/>
</dbReference>
<dbReference type="Gene3D" id="3.40.50.150">
    <property type="entry name" value="Vaccinia Virus protein VP39"/>
    <property type="match status" value="1"/>
</dbReference>
<keyword evidence="2" id="KW-0830">Ubiquinone</keyword>
<dbReference type="Proteomes" id="UP000589620">
    <property type="component" value="Unassembled WGS sequence"/>
</dbReference>
<dbReference type="InterPro" id="IPR013216">
    <property type="entry name" value="Methyltransf_11"/>
</dbReference>
<proteinExistence type="predicted"/>
<dbReference type="GO" id="GO:0032259">
    <property type="term" value="P:methylation"/>
    <property type="evidence" value="ECO:0007669"/>
    <property type="project" value="UniProtKB-KW"/>
</dbReference>
<organism evidence="2 3">
    <name type="scientific">Leifsonia soli</name>
    <dbReference type="NCBI Taxonomy" id="582665"/>
    <lineage>
        <taxon>Bacteria</taxon>
        <taxon>Bacillati</taxon>
        <taxon>Actinomycetota</taxon>
        <taxon>Actinomycetes</taxon>
        <taxon>Micrococcales</taxon>
        <taxon>Microbacteriaceae</taxon>
        <taxon>Leifsonia</taxon>
    </lineage>
</organism>
<dbReference type="AlphaFoldDB" id="A0A852SYB5"/>
<dbReference type="EMBL" id="JACCBJ010000001">
    <property type="protein sequence ID" value="NYD74168.1"/>
    <property type="molecule type" value="Genomic_DNA"/>
</dbReference>
<dbReference type="Pfam" id="PF08241">
    <property type="entry name" value="Methyltransf_11"/>
    <property type="match status" value="1"/>
</dbReference>
<keyword evidence="2" id="KW-0808">Transferase</keyword>